<evidence type="ECO:0008006" key="3">
    <source>
        <dbReference type="Google" id="ProtNLM"/>
    </source>
</evidence>
<protein>
    <recommendedName>
        <fullName evidence="3">HK97 gp10 family phage protein</fullName>
    </recommendedName>
</protein>
<accession>A0A3A9ASB8</accession>
<dbReference type="RefSeq" id="WP_120466162.1">
    <property type="nucleotide sequence ID" value="NZ_RAYQ01000001.1"/>
</dbReference>
<dbReference type="AlphaFoldDB" id="A0A3A9ASB8"/>
<reference evidence="1 2" key="1">
    <citation type="submission" date="2018-09" db="EMBL/GenBank/DDBJ databases">
        <title>Murine metabolic-syndrome-specific gut microbial biobank.</title>
        <authorList>
            <person name="Liu C."/>
        </authorList>
    </citation>
    <scope>NUCLEOTIDE SEQUENCE [LARGE SCALE GENOMIC DNA]</scope>
    <source>
        <strain evidence="1 2">0.1xD8-82</strain>
    </source>
</reference>
<dbReference type="OrthoDB" id="1696709at2"/>
<gene>
    <name evidence="1" type="ORF">D7V94_01770</name>
</gene>
<evidence type="ECO:0000313" key="1">
    <source>
        <dbReference type="EMBL" id="RKI94297.1"/>
    </source>
</evidence>
<proteinExistence type="predicted"/>
<evidence type="ECO:0000313" key="2">
    <source>
        <dbReference type="Proteomes" id="UP000280696"/>
    </source>
</evidence>
<name>A0A3A9ASB8_9FIRM</name>
<dbReference type="EMBL" id="RAYQ01000001">
    <property type="protein sequence ID" value="RKI94297.1"/>
    <property type="molecule type" value="Genomic_DNA"/>
</dbReference>
<keyword evidence="2" id="KW-1185">Reference proteome</keyword>
<dbReference type="Proteomes" id="UP000280696">
    <property type="component" value="Unassembled WGS sequence"/>
</dbReference>
<organism evidence="1 2">
    <name type="scientific">Parablautia intestinalis</name>
    <dbReference type="NCBI Taxonomy" id="2320100"/>
    <lineage>
        <taxon>Bacteria</taxon>
        <taxon>Bacillati</taxon>
        <taxon>Bacillota</taxon>
        <taxon>Clostridia</taxon>
        <taxon>Lachnospirales</taxon>
        <taxon>Lachnospiraceae</taxon>
        <taxon>Parablautia</taxon>
    </lineage>
</organism>
<comment type="caution">
    <text evidence="1">The sequence shown here is derived from an EMBL/GenBank/DDBJ whole genome shotgun (WGS) entry which is preliminary data.</text>
</comment>
<sequence length="137" mass="15444">MKVNASKAIPPEQLGLALAEVLTDWADNQEKEFVKVIDEAAEACDKEIKQHLDKGHGLRTGNYRDHFEVGGGWEGRHHYSREWHVSGGEYRLTHLLENGHAIRDGTGRKVADSPAIKHIKYGRKIAEQVLDERLKGL</sequence>